<dbReference type="AlphaFoldDB" id="A0A2J8AGR3"/>
<name>A0A2J8AGR3_9CHLO</name>
<feature type="region of interest" description="Disordered" evidence="1">
    <location>
        <begin position="77"/>
        <end position="135"/>
    </location>
</feature>
<dbReference type="EMBL" id="PGGS01000023">
    <property type="protein sequence ID" value="PNH11709.1"/>
    <property type="molecule type" value="Genomic_DNA"/>
</dbReference>
<keyword evidence="3" id="KW-1185">Reference proteome</keyword>
<evidence type="ECO:0000313" key="2">
    <source>
        <dbReference type="EMBL" id="PNH11709.1"/>
    </source>
</evidence>
<sequence length="267" mass="28019">MIERGTARTYCSASSGSPVIPTCRTSPWLRSAASAGSVSFTIWWAAKTPKTGGDERSSAAYCTCSLASDSATLAVTRAAEKSKSAGRPGLTPKEPPRGDAPKPSTDNSSPVEPRGRRGSTAPPSDMAGDSELVGSGNFHPPAGSIVATGVFMPAWGVDSTTGGGIVQMYLANLYLADVYHTGGGPLRETIFGPFSEPITYSPEGPFYFQNNFAASTLLPNSSQTLYNALLADLRSNESYVIIHTVKYPRGEIWAPLVCVRPNCTSAG</sequence>
<dbReference type="Proteomes" id="UP000236333">
    <property type="component" value="Unassembled WGS sequence"/>
</dbReference>
<proteinExistence type="predicted"/>
<evidence type="ECO:0000313" key="3">
    <source>
        <dbReference type="Proteomes" id="UP000236333"/>
    </source>
</evidence>
<evidence type="ECO:0008006" key="4">
    <source>
        <dbReference type="Google" id="ProtNLM"/>
    </source>
</evidence>
<accession>A0A2J8AGR3</accession>
<gene>
    <name evidence="2" type="ORF">TSOC_001397</name>
</gene>
<reference evidence="2 3" key="1">
    <citation type="journal article" date="2017" name="Mol. Biol. Evol.">
        <title>The 4-celled Tetrabaena socialis nuclear genome reveals the essential components for genetic control of cell number at the origin of multicellularity in the volvocine lineage.</title>
        <authorList>
            <person name="Featherston J."/>
            <person name="Arakaki Y."/>
            <person name="Hanschen E.R."/>
            <person name="Ferris P.J."/>
            <person name="Michod R.E."/>
            <person name="Olson B.J.S.C."/>
            <person name="Nozaki H."/>
            <person name="Durand P.M."/>
        </authorList>
    </citation>
    <scope>NUCLEOTIDE SEQUENCE [LARGE SCALE GENOMIC DNA]</scope>
    <source>
        <strain evidence="2 3">NIES-571</strain>
    </source>
</reference>
<organism evidence="2 3">
    <name type="scientific">Tetrabaena socialis</name>
    <dbReference type="NCBI Taxonomy" id="47790"/>
    <lineage>
        <taxon>Eukaryota</taxon>
        <taxon>Viridiplantae</taxon>
        <taxon>Chlorophyta</taxon>
        <taxon>core chlorophytes</taxon>
        <taxon>Chlorophyceae</taxon>
        <taxon>CS clade</taxon>
        <taxon>Chlamydomonadales</taxon>
        <taxon>Tetrabaenaceae</taxon>
        <taxon>Tetrabaena</taxon>
    </lineage>
</organism>
<comment type="caution">
    <text evidence="2">The sequence shown here is derived from an EMBL/GenBank/DDBJ whole genome shotgun (WGS) entry which is preliminary data.</text>
</comment>
<evidence type="ECO:0000256" key="1">
    <source>
        <dbReference type="SAM" id="MobiDB-lite"/>
    </source>
</evidence>
<protein>
    <recommendedName>
        <fullName evidence="4">CHRD domain-containing protein</fullName>
    </recommendedName>
</protein>